<evidence type="ECO:0000313" key="5">
    <source>
        <dbReference type="Proteomes" id="UP000010816"/>
    </source>
</evidence>
<dbReference type="NCBIfam" id="TIGR02282">
    <property type="entry name" value="MltB"/>
    <property type="match status" value="1"/>
</dbReference>
<protein>
    <submittedName>
        <fullName evidence="4">Lytic murein transglycosylase B</fullName>
    </submittedName>
</protein>
<dbReference type="GO" id="GO:0009253">
    <property type="term" value="P:peptidoglycan catabolic process"/>
    <property type="evidence" value="ECO:0007669"/>
    <property type="project" value="TreeGrafter"/>
</dbReference>
<dbReference type="InterPro" id="IPR031304">
    <property type="entry name" value="SLT_2"/>
</dbReference>
<evidence type="ECO:0000256" key="1">
    <source>
        <dbReference type="PIRSR" id="PIRSR611757-1"/>
    </source>
</evidence>
<name>L0H0B6_9GAMM</name>
<dbReference type="RefSeq" id="WP_015281619.1">
    <property type="nucleotide sequence ID" value="NC_019940.1"/>
</dbReference>
<dbReference type="InterPro" id="IPR011757">
    <property type="entry name" value="Lytic_transglycosylase_MltB"/>
</dbReference>
<dbReference type="HOGENOM" id="CLU_035402_1_1_6"/>
<proteinExistence type="predicted"/>
<feature type="domain" description="Transglycosylase SLT" evidence="3">
    <location>
        <begin position="40"/>
        <end position="333"/>
    </location>
</feature>
<dbReference type="InterPro" id="IPR023346">
    <property type="entry name" value="Lysozyme-like_dom_sf"/>
</dbReference>
<dbReference type="FunFam" id="1.10.8.350:FF:000001">
    <property type="entry name" value="Lytic murein transglycosylase B"/>
    <property type="match status" value="1"/>
</dbReference>
<dbReference type="SUPFAM" id="SSF53955">
    <property type="entry name" value="Lysozyme-like"/>
    <property type="match status" value="1"/>
</dbReference>
<sequence length="343" mass="37606">MSNSGCRTFSRLALVLVFGLSVLGRAAFAETVPEDYAAGKRAFVAEMAERYGFDRGWLGARLGQAHYDPRVIAAMTRPYEAQPWHRYRALFLTEERIRGGVAYWSDNAPSLARAEARYGVPPKIIVAILGVETNYGAFLGRYRVIDALTTLGFSYPPRADFFRHELEALLLLAREESIDASAVLGSYAGAVGKPQFIPSSYRTYAVDFDADGRRDLWGSDADAIGSVANYLLRHGWRRDAPIAVPASVADGVELDDESGVSIAASSPVEPIYDSATLRAVGVNWEGSFDEELRATPIHLEGGGPELWLGLDNFYAVTRYNHSNLYAMAVFQLGEAIESALPEH</sequence>
<feature type="chain" id="PRO_5003943554" evidence="2">
    <location>
        <begin position="30"/>
        <end position="343"/>
    </location>
</feature>
<dbReference type="InterPro" id="IPR043426">
    <property type="entry name" value="MltB-like"/>
</dbReference>
<dbReference type="Gene3D" id="1.10.8.350">
    <property type="entry name" value="Bacterial muramidase"/>
    <property type="match status" value="1"/>
</dbReference>
<dbReference type="OrthoDB" id="9772911at2"/>
<dbReference type="PATRIC" id="fig|765912.4.peg.2722"/>
<dbReference type="PANTHER" id="PTHR30163">
    <property type="entry name" value="MEMBRANE-BOUND LYTIC MUREIN TRANSGLYCOSYLASE B"/>
    <property type="match status" value="1"/>
</dbReference>
<dbReference type="Pfam" id="PF13406">
    <property type="entry name" value="SLT_2"/>
    <property type="match status" value="1"/>
</dbReference>
<dbReference type="PANTHER" id="PTHR30163:SF9">
    <property type="entry name" value="MEMBRANE-BOUND LYTIC MUREIN TRANSGLYCOSYLASE B"/>
    <property type="match status" value="1"/>
</dbReference>
<evidence type="ECO:0000259" key="3">
    <source>
        <dbReference type="Pfam" id="PF13406"/>
    </source>
</evidence>
<dbReference type="GO" id="GO:0008933">
    <property type="term" value="F:peptidoglycan lytic transglycosylase activity"/>
    <property type="evidence" value="ECO:0007669"/>
    <property type="project" value="TreeGrafter"/>
</dbReference>
<reference evidence="4 5" key="1">
    <citation type="submission" date="2011-09" db="EMBL/GenBank/DDBJ databases">
        <title>Complete sequence of chromosome of Thioflavicoccus mobilis 8321.</title>
        <authorList>
            <consortium name="US DOE Joint Genome Institute"/>
            <person name="Lucas S."/>
            <person name="Han J."/>
            <person name="Lapidus A."/>
            <person name="Cheng J.-F."/>
            <person name="Goodwin L."/>
            <person name="Pitluck S."/>
            <person name="Peters L."/>
            <person name="Ovchinnikova G."/>
            <person name="Lu M."/>
            <person name="Detter J.C."/>
            <person name="Han C."/>
            <person name="Tapia R."/>
            <person name="Land M."/>
            <person name="Hauser L."/>
            <person name="Kyrpides N."/>
            <person name="Ivanova N."/>
            <person name="Pagani I."/>
            <person name="Vogl K."/>
            <person name="Liu Z."/>
            <person name="Imhoff J."/>
            <person name="Thiel V."/>
            <person name="Frigaard N.-U."/>
            <person name="Bryant D."/>
            <person name="Woyke T."/>
        </authorList>
    </citation>
    <scope>NUCLEOTIDE SEQUENCE [LARGE SCALE GENOMIC DNA]</scope>
    <source>
        <strain evidence="4 5">8321</strain>
    </source>
</reference>
<accession>L0H0B6</accession>
<dbReference type="CDD" id="cd13399">
    <property type="entry name" value="Slt35-like"/>
    <property type="match status" value="1"/>
</dbReference>
<evidence type="ECO:0000256" key="2">
    <source>
        <dbReference type="SAM" id="SignalP"/>
    </source>
</evidence>
<dbReference type="EMBL" id="CP003051">
    <property type="protein sequence ID" value="AGA91487.1"/>
    <property type="molecule type" value="Genomic_DNA"/>
</dbReference>
<dbReference type="eggNOG" id="COG2951">
    <property type="taxonomic scope" value="Bacteria"/>
</dbReference>
<keyword evidence="2" id="KW-0732">Signal</keyword>
<dbReference type="STRING" id="765912.Thimo_2779"/>
<dbReference type="KEGG" id="tmb:Thimo_2779"/>
<keyword evidence="5" id="KW-1185">Reference proteome</keyword>
<feature type="active site" evidence="1">
    <location>
        <position position="132"/>
    </location>
</feature>
<gene>
    <name evidence="4" type="ORF">Thimo_2779</name>
</gene>
<feature type="signal peptide" evidence="2">
    <location>
        <begin position="1"/>
        <end position="29"/>
    </location>
</feature>
<organism evidence="4 5">
    <name type="scientific">Thioflavicoccus mobilis 8321</name>
    <dbReference type="NCBI Taxonomy" id="765912"/>
    <lineage>
        <taxon>Bacteria</taxon>
        <taxon>Pseudomonadati</taxon>
        <taxon>Pseudomonadota</taxon>
        <taxon>Gammaproteobacteria</taxon>
        <taxon>Chromatiales</taxon>
        <taxon>Chromatiaceae</taxon>
        <taxon>Thioflavicoccus</taxon>
    </lineage>
</organism>
<dbReference type="AlphaFoldDB" id="L0H0B6"/>
<evidence type="ECO:0000313" key="4">
    <source>
        <dbReference type="EMBL" id="AGA91487.1"/>
    </source>
</evidence>
<dbReference type="Proteomes" id="UP000010816">
    <property type="component" value="Chromosome"/>
</dbReference>
<dbReference type="Gene3D" id="1.10.530.10">
    <property type="match status" value="1"/>
</dbReference>